<dbReference type="CDD" id="cd19769">
    <property type="entry name" value="Bbox2_TRIM16-like"/>
    <property type="match status" value="1"/>
</dbReference>
<accession>A0A3Q3BH97</accession>
<evidence type="ECO:0000256" key="2">
    <source>
        <dbReference type="ARBA" id="ARBA00022771"/>
    </source>
</evidence>
<keyword evidence="9" id="KW-1185">Reference proteome</keyword>
<dbReference type="Pfam" id="PF15227">
    <property type="entry name" value="zf-C3HC4_4"/>
    <property type="match status" value="1"/>
</dbReference>
<evidence type="ECO:0000256" key="4">
    <source>
        <dbReference type="PROSITE-ProRule" id="PRU00175"/>
    </source>
</evidence>
<dbReference type="Proteomes" id="UP000264800">
    <property type="component" value="Unplaced"/>
</dbReference>
<protein>
    <submittedName>
        <fullName evidence="8">Tripartite motif-containing protein 16-like protein</fullName>
    </submittedName>
</protein>
<dbReference type="InterPro" id="IPR017907">
    <property type="entry name" value="Znf_RING_CS"/>
</dbReference>
<keyword evidence="1" id="KW-0479">Metal-binding</keyword>
<evidence type="ECO:0000313" key="8">
    <source>
        <dbReference type="Ensembl" id="ENSKMAP00000028781.1"/>
    </source>
</evidence>
<dbReference type="InterPro" id="IPR013083">
    <property type="entry name" value="Znf_RING/FYVE/PHD"/>
</dbReference>
<dbReference type="PROSITE" id="PS00518">
    <property type="entry name" value="ZF_RING_1"/>
    <property type="match status" value="1"/>
</dbReference>
<organism evidence="8 9">
    <name type="scientific">Kryptolebias marmoratus</name>
    <name type="common">Mangrove killifish</name>
    <name type="synonym">Rivulus marmoratus</name>
    <dbReference type="NCBI Taxonomy" id="37003"/>
    <lineage>
        <taxon>Eukaryota</taxon>
        <taxon>Metazoa</taxon>
        <taxon>Chordata</taxon>
        <taxon>Craniata</taxon>
        <taxon>Vertebrata</taxon>
        <taxon>Euteleostomi</taxon>
        <taxon>Actinopterygii</taxon>
        <taxon>Neopterygii</taxon>
        <taxon>Teleostei</taxon>
        <taxon>Neoteleostei</taxon>
        <taxon>Acanthomorphata</taxon>
        <taxon>Ovalentaria</taxon>
        <taxon>Atherinomorphae</taxon>
        <taxon>Cyprinodontiformes</taxon>
        <taxon>Rivulidae</taxon>
        <taxon>Kryptolebias</taxon>
    </lineage>
</organism>
<evidence type="ECO:0000256" key="1">
    <source>
        <dbReference type="ARBA" id="ARBA00022723"/>
    </source>
</evidence>
<dbReference type="Ensembl" id="ENSKMAT00000029143.1">
    <property type="protein sequence ID" value="ENSKMAP00000028781.1"/>
    <property type="gene ID" value="ENSKMAG00000021334.1"/>
</dbReference>
<dbReference type="PANTHER" id="PTHR25465">
    <property type="entry name" value="B-BOX DOMAIN CONTAINING"/>
    <property type="match status" value="1"/>
</dbReference>
<evidence type="ECO:0000256" key="3">
    <source>
        <dbReference type="ARBA" id="ARBA00022833"/>
    </source>
</evidence>
<evidence type="ECO:0000256" key="5">
    <source>
        <dbReference type="SAM" id="Coils"/>
    </source>
</evidence>
<keyword evidence="5" id="KW-0175">Coiled coil</keyword>
<sequence length="356" mass="39818">MAEPQVPVRLARLSCRICARLLREPVTIPCGHSFCRRCISGSWAGVEAGFGCPECRRTFPSRPALIRNATLAEVVGDTARSWSGNESRRGGGGGGGGADPPPKRARSGAEPPGGTWCRRHASPLDVYRCSDEELVCARCASEEHTGHVIGVVGLERSKKQAELSKIQAELRQVLKEQEEKLENKERLFKQINEEARETEDHCESVIVCVTECLQKHYLSVRRLIRAQAEEAGARVPALGLKVEEMKAADAELERLARSENSARFLQEWPRVRSLCKDMLQFFTDPLPPFEVTRRAVEQLGRQLEELCDQLFASVYHAPDRDEQEEERSGASISQPHGLDLKLVMFYPKEMFKVLGL</sequence>
<dbReference type="SMART" id="SM00184">
    <property type="entry name" value="RING"/>
    <property type="match status" value="1"/>
</dbReference>
<keyword evidence="3" id="KW-0862">Zinc</keyword>
<dbReference type="SUPFAM" id="SSF57850">
    <property type="entry name" value="RING/U-box"/>
    <property type="match status" value="1"/>
</dbReference>
<proteinExistence type="predicted"/>
<dbReference type="PROSITE" id="PS50089">
    <property type="entry name" value="ZF_RING_2"/>
    <property type="match status" value="1"/>
</dbReference>
<evidence type="ECO:0000313" key="9">
    <source>
        <dbReference type="Proteomes" id="UP000264800"/>
    </source>
</evidence>
<feature type="coiled-coil region" evidence="5">
    <location>
        <begin position="156"/>
        <end position="201"/>
    </location>
</feature>
<reference evidence="8" key="2">
    <citation type="submission" date="2025-09" db="UniProtKB">
        <authorList>
            <consortium name="Ensembl"/>
        </authorList>
    </citation>
    <scope>IDENTIFICATION</scope>
</reference>
<dbReference type="InterPro" id="IPR051051">
    <property type="entry name" value="E3_ubiq-ligase_TRIM/RNF"/>
</dbReference>
<dbReference type="SUPFAM" id="SSF57845">
    <property type="entry name" value="B-box zinc-binding domain"/>
    <property type="match status" value="1"/>
</dbReference>
<reference evidence="8" key="1">
    <citation type="submission" date="2025-08" db="UniProtKB">
        <authorList>
            <consortium name="Ensembl"/>
        </authorList>
    </citation>
    <scope>IDENTIFICATION</scope>
</reference>
<dbReference type="PANTHER" id="PTHR25465:SF14">
    <property type="entry name" value="E3 UBIQUITIN-PROTEIN LIGASE TRIM65"/>
    <property type="match status" value="1"/>
</dbReference>
<dbReference type="AlphaFoldDB" id="A0A3Q3BH97"/>
<dbReference type="Gene3D" id="3.30.40.10">
    <property type="entry name" value="Zinc/RING finger domain, C3HC4 (zinc finger)"/>
    <property type="match status" value="1"/>
</dbReference>
<dbReference type="Pfam" id="PF25600">
    <property type="entry name" value="TRIM_CC"/>
    <property type="match status" value="1"/>
</dbReference>
<evidence type="ECO:0000256" key="6">
    <source>
        <dbReference type="SAM" id="MobiDB-lite"/>
    </source>
</evidence>
<keyword evidence="2 4" id="KW-0863">Zinc-finger</keyword>
<dbReference type="Gene3D" id="3.30.160.60">
    <property type="entry name" value="Classic Zinc Finger"/>
    <property type="match status" value="1"/>
</dbReference>
<feature type="domain" description="RING-type" evidence="7">
    <location>
        <begin position="15"/>
        <end position="56"/>
    </location>
</feature>
<dbReference type="GO" id="GO:0008270">
    <property type="term" value="F:zinc ion binding"/>
    <property type="evidence" value="ECO:0007669"/>
    <property type="project" value="UniProtKB-KW"/>
</dbReference>
<name>A0A3Q3BH97_KRYMA</name>
<dbReference type="InterPro" id="IPR001841">
    <property type="entry name" value="Znf_RING"/>
</dbReference>
<feature type="region of interest" description="Disordered" evidence="6">
    <location>
        <begin position="78"/>
        <end position="114"/>
    </location>
</feature>
<evidence type="ECO:0000259" key="7">
    <source>
        <dbReference type="PROSITE" id="PS50089"/>
    </source>
</evidence>
<dbReference type="GeneTree" id="ENSGT00940000154395"/>
<dbReference type="InterPro" id="IPR058030">
    <property type="entry name" value="TRIM8/14/16/25/29/45/65_CC"/>
</dbReference>